<evidence type="ECO:0000259" key="20">
    <source>
        <dbReference type="Pfam" id="PF01433"/>
    </source>
</evidence>
<sequence>MFEFKFSLFLTILSVSWAWDIPNYMDKPTIYADDISVSNLPHNELVGENRYRLPDVIKPLGYDLKIVPELDNNNFSFTGDLTIRINILNTTDEIVLNSHQLHFHKSSINITLDDSPIGQVYRIDLANLTFDPFYQQAIIKTIQPLRQGIEYHLKIKYEGVLTTRMLGFYRSWYYLGNETRWLGSTQFESTFARSAFPCFDEPRFRSTFKLSIARDGSRSTISNMPLESTSNPDPAIGNRVWDIYEESPPMATYLFAFSIFDFAKITDNSTGRVNVYAQNISIAEGEFIVNEAPTILDVLGNYTNLTFPLTKIDIVAVPDFNAGAMENWGMTTYREKYVLFKENVSTTLDKQWILSIVAHEFAHQWFGDLVTPSWWDYTWLNEGFATYFEYYVPSVMRPEWRMLDQFVVRELQPALAADEGSSHPINANVSSPSEIDAIFDVISYNKAGSVLRMIKHFLGELYYRKGLQHYLRHALIHDSGTVKPNTLWHGLESKLPSELLPNGTSLRQVVSTWVDQDGFPLLTVTRKNRSIIIEQSAYSRTLTRDGRVNEEKAWWVPLTFTTDKELNFTDTTTKAWLGPQKSVEIKMGDALHWIIFNIQQTGYYRVNYDLESWMSLASALSTNHTSIHPINRAHLLDDAFTLATSGKIDYEIPLKLSAYLVEEDDFIPWFVAIKHYGGLIRRFRDNKVGEHLKKTYTSFVQTAYNKLSAINEQNRTYSERLAASSLFPQACMLGIEECQSKYLKDFADWLHAVSNQSHPAPAFDPDTKYTTLCTGVRAGNHSVWEAVWNYYVKTDISTEKSLLLQVLGCSQNSSSLKTYMSKMTGKQPDDIRTQDYIMVQRSLMTNPYGAQAMLEYLIDNYSNLLQLLKPKSVFAFFRSLGIVLQTDEDYNKLSNFHGTIQGNYAEELKQVVNATLKQIRKNQDWIQTYAPLIMRFYEKDSSSTVNPTSGGTSTSTPPATVSTSTSSSPTNTTTKPTSASWINKPSLLVIFMVALVTYRAQLRLF</sequence>
<dbReference type="GO" id="GO:0005615">
    <property type="term" value="C:extracellular space"/>
    <property type="evidence" value="ECO:0007669"/>
    <property type="project" value="TreeGrafter"/>
</dbReference>
<evidence type="ECO:0000256" key="11">
    <source>
        <dbReference type="ARBA" id="ARBA00023049"/>
    </source>
</evidence>
<dbReference type="Gene3D" id="1.25.50.20">
    <property type="match status" value="1"/>
</dbReference>
<dbReference type="GO" id="GO:0005886">
    <property type="term" value="C:plasma membrane"/>
    <property type="evidence" value="ECO:0007669"/>
    <property type="project" value="UniProtKB-SubCell"/>
</dbReference>
<dbReference type="InterPro" id="IPR024571">
    <property type="entry name" value="ERAP1-like_C_dom"/>
</dbReference>
<dbReference type="InterPro" id="IPR027268">
    <property type="entry name" value="Peptidase_M4/M1_CTD_sf"/>
</dbReference>
<feature type="domain" description="Aminopeptidase N-like N-terminal" evidence="22">
    <location>
        <begin position="58"/>
        <end position="254"/>
    </location>
</feature>
<dbReference type="Pfam" id="PF01433">
    <property type="entry name" value="Peptidase_M1"/>
    <property type="match status" value="1"/>
</dbReference>
<dbReference type="InterPro" id="IPR045357">
    <property type="entry name" value="Aminopeptidase_N-like_N"/>
</dbReference>
<feature type="site" description="Transition state stabilizer" evidence="17">
    <location>
        <position position="444"/>
    </location>
</feature>
<dbReference type="GO" id="GO:0006508">
    <property type="term" value="P:proteolysis"/>
    <property type="evidence" value="ECO:0007669"/>
    <property type="project" value="UniProtKB-KW"/>
</dbReference>
<keyword evidence="7 16" id="KW-0479">Metal-binding</keyword>
<dbReference type="FunFam" id="2.60.40.1910:FF:000008">
    <property type="entry name" value="Aminopeptidase"/>
    <property type="match status" value="1"/>
</dbReference>
<comment type="subcellular location">
    <subcellularLocation>
        <location evidence="1">Cell membrane</location>
        <topology evidence="1">Lipid-anchor</topology>
        <topology evidence="1">GPI-anchor</topology>
    </subcellularLocation>
</comment>
<keyword evidence="14" id="KW-0449">Lipoprotein</keyword>
<evidence type="ECO:0000256" key="15">
    <source>
        <dbReference type="PIRSR" id="PIRSR634016-1"/>
    </source>
</evidence>
<feature type="domain" description="Peptidase M1 membrane alanine aminopeptidase" evidence="20">
    <location>
        <begin position="289"/>
        <end position="513"/>
    </location>
</feature>
<keyword evidence="10 16" id="KW-0862">Zinc</keyword>
<keyword evidence="4" id="KW-1003">Cell membrane</keyword>
<dbReference type="SUPFAM" id="SSF63737">
    <property type="entry name" value="Leukotriene A4 hydrolase N-terminal domain"/>
    <property type="match status" value="1"/>
</dbReference>
<evidence type="ECO:0000256" key="10">
    <source>
        <dbReference type="ARBA" id="ARBA00022833"/>
    </source>
</evidence>
<organism evidence="23">
    <name type="scientific">Nilaparvata lugens</name>
    <name type="common">Brown planthopper</name>
    <dbReference type="NCBI Taxonomy" id="108931"/>
    <lineage>
        <taxon>Eukaryota</taxon>
        <taxon>Metazoa</taxon>
        <taxon>Ecdysozoa</taxon>
        <taxon>Arthropoda</taxon>
        <taxon>Hexapoda</taxon>
        <taxon>Insecta</taxon>
        <taxon>Pterygota</taxon>
        <taxon>Neoptera</taxon>
        <taxon>Paraneoptera</taxon>
        <taxon>Hemiptera</taxon>
        <taxon>Auchenorrhyncha</taxon>
        <taxon>Fulgoroidea</taxon>
        <taxon>Delphacidae</taxon>
        <taxon>Delphacinae</taxon>
        <taxon>Nilaparvata</taxon>
    </lineage>
</organism>
<evidence type="ECO:0000256" key="8">
    <source>
        <dbReference type="ARBA" id="ARBA00022729"/>
    </source>
</evidence>
<evidence type="ECO:0000256" key="1">
    <source>
        <dbReference type="ARBA" id="ARBA00004609"/>
    </source>
</evidence>
<evidence type="ECO:0000256" key="17">
    <source>
        <dbReference type="PIRSR" id="PIRSR634016-4"/>
    </source>
</evidence>
<feature type="chain" id="PRO_5014759553" evidence="19">
    <location>
        <begin position="19"/>
        <end position="1005"/>
    </location>
</feature>
<evidence type="ECO:0000259" key="21">
    <source>
        <dbReference type="Pfam" id="PF11838"/>
    </source>
</evidence>
<protein>
    <submittedName>
        <fullName evidence="23">Putative APN-4</fullName>
    </submittedName>
</protein>
<dbReference type="Pfam" id="PF11838">
    <property type="entry name" value="ERAP1_C"/>
    <property type="match status" value="1"/>
</dbReference>
<evidence type="ECO:0000259" key="22">
    <source>
        <dbReference type="Pfam" id="PF17900"/>
    </source>
</evidence>
<dbReference type="GO" id="GO:0098552">
    <property type="term" value="C:side of membrane"/>
    <property type="evidence" value="ECO:0007669"/>
    <property type="project" value="UniProtKB-KW"/>
</dbReference>
<dbReference type="EMBL" id="MF741657">
    <property type="protein sequence ID" value="AVD96940.1"/>
    <property type="molecule type" value="mRNA"/>
</dbReference>
<evidence type="ECO:0000256" key="4">
    <source>
        <dbReference type="ARBA" id="ARBA00022475"/>
    </source>
</evidence>
<feature type="signal peptide" evidence="19">
    <location>
        <begin position="1"/>
        <end position="18"/>
    </location>
</feature>
<name>A0A2L1IQ88_NILLU</name>
<keyword evidence="9" id="KW-0378">Hydrolase</keyword>
<feature type="domain" description="ERAP1-like C-terminal" evidence="21">
    <location>
        <begin position="593"/>
        <end position="920"/>
    </location>
</feature>
<dbReference type="FunFam" id="1.10.390.10:FF:000013">
    <property type="entry name" value="Aminopeptidase N"/>
    <property type="match status" value="1"/>
</dbReference>
<keyword evidence="3" id="KW-0031">Aminopeptidase</keyword>
<dbReference type="OrthoDB" id="6614729at2759"/>
<evidence type="ECO:0000256" key="18">
    <source>
        <dbReference type="SAM" id="MobiDB-lite"/>
    </source>
</evidence>
<dbReference type="GO" id="GO:0008270">
    <property type="term" value="F:zinc ion binding"/>
    <property type="evidence" value="ECO:0007669"/>
    <property type="project" value="InterPro"/>
</dbReference>
<evidence type="ECO:0000256" key="5">
    <source>
        <dbReference type="ARBA" id="ARBA00022622"/>
    </source>
</evidence>
<feature type="active site" description="Proton acceptor" evidence="15">
    <location>
        <position position="360"/>
    </location>
</feature>
<dbReference type="Pfam" id="PF17900">
    <property type="entry name" value="Peptidase_M1_N"/>
    <property type="match status" value="1"/>
</dbReference>
<reference evidence="23" key="1">
    <citation type="journal article" date="2018" name="J. Insect Sci.">
        <title>Analysis of Homologs of Cry-toxin Receptor-Related Proteins in the Midgut of a Non-Bt Target, Nilaparvata lugens (Stal) (Hemiptera: Delphacidae).</title>
        <authorList>
            <person name="Shao E."/>
            <person name="Lin L."/>
            <person name="Liu S."/>
            <person name="Zhang J."/>
            <person name="Chen X."/>
            <person name="Sha L."/>
            <person name="Huang Z."/>
            <person name="Huang B."/>
            <person name="Guan X."/>
        </authorList>
    </citation>
    <scope>NUCLEOTIDE SEQUENCE</scope>
</reference>
<evidence type="ECO:0000256" key="14">
    <source>
        <dbReference type="ARBA" id="ARBA00023288"/>
    </source>
</evidence>
<dbReference type="GO" id="GO:0005737">
    <property type="term" value="C:cytoplasm"/>
    <property type="evidence" value="ECO:0007669"/>
    <property type="project" value="TreeGrafter"/>
</dbReference>
<accession>A0A2L1IQ88</accession>
<evidence type="ECO:0000256" key="9">
    <source>
        <dbReference type="ARBA" id="ARBA00022801"/>
    </source>
</evidence>
<dbReference type="AlphaFoldDB" id="A0A2L1IQ88"/>
<dbReference type="SUPFAM" id="SSF55486">
    <property type="entry name" value="Metalloproteases ('zincins'), catalytic domain"/>
    <property type="match status" value="1"/>
</dbReference>
<dbReference type="GO" id="GO:0043171">
    <property type="term" value="P:peptide catabolic process"/>
    <property type="evidence" value="ECO:0007669"/>
    <property type="project" value="TreeGrafter"/>
</dbReference>
<dbReference type="PANTHER" id="PTHR11533:SF290">
    <property type="entry name" value="AMINOPEPTIDASE"/>
    <property type="match status" value="1"/>
</dbReference>
<keyword evidence="12" id="KW-0472">Membrane</keyword>
<dbReference type="InterPro" id="IPR001930">
    <property type="entry name" value="Peptidase_M1"/>
</dbReference>
<dbReference type="PRINTS" id="PR00756">
    <property type="entry name" value="ALADIPTASE"/>
</dbReference>
<evidence type="ECO:0000256" key="7">
    <source>
        <dbReference type="ARBA" id="ARBA00022723"/>
    </source>
</evidence>
<dbReference type="InterPro" id="IPR042097">
    <property type="entry name" value="Aminopeptidase_N-like_N_sf"/>
</dbReference>
<feature type="binding site" evidence="16">
    <location>
        <position position="363"/>
    </location>
    <ligand>
        <name>Zn(2+)</name>
        <dbReference type="ChEBI" id="CHEBI:29105"/>
        <note>catalytic</note>
    </ligand>
</feature>
<dbReference type="CDD" id="cd09601">
    <property type="entry name" value="M1_APN-Q_like"/>
    <property type="match status" value="1"/>
</dbReference>
<keyword evidence="13" id="KW-0325">Glycoprotein</keyword>
<keyword evidence="8 19" id="KW-0732">Signal</keyword>
<feature type="binding site" evidence="16">
    <location>
        <position position="382"/>
    </location>
    <ligand>
        <name>Zn(2+)</name>
        <dbReference type="ChEBI" id="CHEBI:29105"/>
        <note>catalytic</note>
    </ligand>
</feature>
<evidence type="ECO:0000256" key="6">
    <source>
        <dbReference type="ARBA" id="ARBA00022670"/>
    </source>
</evidence>
<comment type="similarity">
    <text evidence="2">Belongs to the peptidase M1 family.</text>
</comment>
<keyword evidence="6" id="KW-0645">Protease</keyword>
<feature type="binding site" evidence="16">
    <location>
        <position position="359"/>
    </location>
    <ligand>
        <name>Zn(2+)</name>
        <dbReference type="ChEBI" id="CHEBI:29105"/>
        <note>catalytic</note>
    </ligand>
</feature>
<evidence type="ECO:0000256" key="19">
    <source>
        <dbReference type="SAM" id="SignalP"/>
    </source>
</evidence>
<evidence type="ECO:0000256" key="3">
    <source>
        <dbReference type="ARBA" id="ARBA00022438"/>
    </source>
</evidence>
<dbReference type="InterPro" id="IPR034016">
    <property type="entry name" value="M1_APN-typ"/>
</dbReference>
<evidence type="ECO:0000256" key="2">
    <source>
        <dbReference type="ARBA" id="ARBA00010136"/>
    </source>
</evidence>
<dbReference type="InterPro" id="IPR014782">
    <property type="entry name" value="Peptidase_M1_dom"/>
</dbReference>
<dbReference type="Gene3D" id="1.10.390.10">
    <property type="entry name" value="Neutral Protease Domain 2"/>
    <property type="match status" value="1"/>
</dbReference>
<evidence type="ECO:0000256" key="16">
    <source>
        <dbReference type="PIRSR" id="PIRSR634016-3"/>
    </source>
</evidence>
<dbReference type="Gene3D" id="2.60.40.1730">
    <property type="entry name" value="tricorn interacting facor f3 domain"/>
    <property type="match status" value="1"/>
</dbReference>
<keyword evidence="11" id="KW-0482">Metalloprotease</keyword>
<comment type="cofactor">
    <cofactor evidence="16">
        <name>Zn(2+)</name>
        <dbReference type="ChEBI" id="CHEBI:29105"/>
    </cofactor>
    <text evidence="16">Binds 1 zinc ion per subunit.</text>
</comment>
<evidence type="ECO:0000313" key="23">
    <source>
        <dbReference type="EMBL" id="AVD96940.1"/>
    </source>
</evidence>
<dbReference type="GO" id="GO:0070006">
    <property type="term" value="F:metalloaminopeptidase activity"/>
    <property type="evidence" value="ECO:0007669"/>
    <property type="project" value="TreeGrafter"/>
</dbReference>
<dbReference type="InterPro" id="IPR050344">
    <property type="entry name" value="Peptidase_M1_aminopeptidases"/>
</dbReference>
<feature type="region of interest" description="Disordered" evidence="18">
    <location>
        <begin position="944"/>
        <end position="978"/>
    </location>
</feature>
<evidence type="ECO:0000256" key="12">
    <source>
        <dbReference type="ARBA" id="ARBA00023136"/>
    </source>
</evidence>
<dbReference type="Gene3D" id="2.60.40.1910">
    <property type="match status" value="1"/>
</dbReference>
<evidence type="ECO:0000256" key="13">
    <source>
        <dbReference type="ARBA" id="ARBA00023180"/>
    </source>
</evidence>
<dbReference type="PANTHER" id="PTHR11533">
    <property type="entry name" value="PROTEASE M1 ZINC METALLOPROTEASE"/>
    <property type="match status" value="1"/>
</dbReference>
<dbReference type="GO" id="GO:0042277">
    <property type="term" value="F:peptide binding"/>
    <property type="evidence" value="ECO:0007669"/>
    <property type="project" value="TreeGrafter"/>
</dbReference>
<keyword evidence="5" id="KW-0336">GPI-anchor</keyword>
<proteinExistence type="evidence at transcript level"/>